<proteinExistence type="predicted"/>
<feature type="compositionally biased region" description="Pro residues" evidence="1">
    <location>
        <begin position="513"/>
        <end position="526"/>
    </location>
</feature>
<evidence type="ECO:0000256" key="1">
    <source>
        <dbReference type="SAM" id="MobiDB-lite"/>
    </source>
</evidence>
<dbReference type="OrthoDB" id="4772682at2759"/>
<protein>
    <submittedName>
        <fullName evidence="3">Uncharacterized protein</fullName>
    </submittedName>
</protein>
<feature type="region of interest" description="Disordered" evidence="1">
    <location>
        <begin position="503"/>
        <end position="625"/>
    </location>
</feature>
<accession>A0A7C8N0N6</accession>
<feature type="compositionally biased region" description="Basic and acidic residues" evidence="1">
    <location>
        <begin position="614"/>
        <end position="625"/>
    </location>
</feature>
<sequence length="625" mass="66998">MNKHLDGVVATKQALGHNHETAPSIEAVSSVLRQDSSPKAFMLHDAVTSRAIGEGIVFERLLSRVTNPTSGSVKRDAPALQTPRPTATPSLRRRQDDGQIQALSAQLQSLSQSATQAISSVSSSASSVLSQMSQSSQSLRQSAEQAAQSADQASRQLSQTQSSASSAVSAANARASDQISQSLASMSSRISVDLASAQSSASNAISSARVAASQFAASQIQAIQAGQTGNTGSTNPPVNQTQSNSVSASNVAIITTVSIVGTAILSTVSSCFVLRYRRARKAARGEEAQEGNNGKYEKLVAVRGSPSPRFPRFGRSSRSPTNEFRLPSLSPLAQSKKAQREVQDNIGSATSDYSDQGNKDSRQSARQSASDIDRKPSSSFRLQKNTGVGSATAVRLIRVNSERSKGGLDVRDTTTEPVPPLPVVTAPDKYPKMTPAFTSNQPTTPFPSETNIITQPPKAKRPPAEEQRISVRSTQTSDTETPGWRPPIRLTSMTQNRFNFRDSSDMESAEPTPTNPGIPSPPPIPNTPNRLTQRLAGPQAQVSNRTGGFDRTAPGRPKNARNTFATFPRIRNEPERQSMINRGRPSLNGRTIRPREGEEGRQGEPAEIGDEEGDMRPRRDTLNNR</sequence>
<gene>
    <name evidence="3" type="ORF">GQX73_g8139</name>
</gene>
<evidence type="ECO:0000256" key="2">
    <source>
        <dbReference type="SAM" id="Phobius"/>
    </source>
</evidence>
<dbReference type="Proteomes" id="UP000481858">
    <property type="component" value="Unassembled WGS sequence"/>
</dbReference>
<feature type="compositionally biased region" description="Polar residues" evidence="1">
    <location>
        <begin position="436"/>
        <end position="454"/>
    </location>
</feature>
<name>A0A7C8N0N6_9PEZI</name>
<feature type="compositionally biased region" description="Polar residues" evidence="1">
    <location>
        <begin position="470"/>
        <end position="480"/>
    </location>
</feature>
<keyword evidence="4" id="KW-1185">Reference proteome</keyword>
<feature type="region of interest" description="Disordered" evidence="1">
    <location>
        <begin position="282"/>
        <end position="390"/>
    </location>
</feature>
<feature type="compositionally biased region" description="Basic and acidic residues" evidence="1">
    <location>
        <begin position="404"/>
        <end position="414"/>
    </location>
</feature>
<keyword evidence="2" id="KW-0812">Transmembrane</keyword>
<evidence type="ECO:0000313" key="4">
    <source>
        <dbReference type="Proteomes" id="UP000481858"/>
    </source>
</evidence>
<feature type="compositionally biased region" description="Polar residues" evidence="1">
    <location>
        <begin position="377"/>
        <end position="389"/>
    </location>
</feature>
<keyword evidence="2" id="KW-0472">Membrane</keyword>
<feature type="region of interest" description="Disordered" evidence="1">
    <location>
        <begin position="404"/>
        <end position="489"/>
    </location>
</feature>
<feature type="region of interest" description="Disordered" evidence="1">
    <location>
        <begin position="67"/>
        <end position="94"/>
    </location>
</feature>
<feature type="compositionally biased region" description="Basic and acidic residues" evidence="1">
    <location>
        <begin position="593"/>
        <end position="604"/>
    </location>
</feature>
<reference evidence="3 4" key="1">
    <citation type="submission" date="2019-12" db="EMBL/GenBank/DDBJ databases">
        <title>Draft genome sequence of the ascomycete Xylaria multiplex DSM 110363.</title>
        <authorList>
            <person name="Buettner E."/>
            <person name="Kellner H."/>
        </authorList>
    </citation>
    <scope>NUCLEOTIDE SEQUENCE [LARGE SCALE GENOMIC DNA]</scope>
    <source>
        <strain evidence="3 4">DSM 110363</strain>
    </source>
</reference>
<feature type="compositionally biased region" description="Polar residues" evidence="1">
    <location>
        <begin position="345"/>
        <end position="356"/>
    </location>
</feature>
<dbReference type="InParanoid" id="A0A7C8N0N6"/>
<evidence type="ECO:0000313" key="3">
    <source>
        <dbReference type="EMBL" id="KAF2965456.1"/>
    </source>
</evidence>
<keyword evidence="2" id="KW-1133">Transmembrane helix</keyword>
<comment type="caution">
    <text evidence="3">The sequence shown here is derived from an EMBL/GenBank/DDBJ whole genome shotgun (WGS) entry which is preliminary data.</text>
</comment>
<feature type="transmembrane region" description="Helical" evidence="2">
    <location>
        <begin position="251"/>
        <end position="274"/>
    </location>
</feature>
<dbReference type="AlphaFoldDB" id="A0A7C8N0N6"/>
<organism evidence="3 4">
    <name type="scientific">Xylaria multiplex</name>
    <dbReference type="NCBI Taxonomy" id="323545"/>
    <lineage>
        <taxon>Eukaryota</taxon>
        <taxon>Fungi</taxon>
        <taxon>Dikarya</taxon>
        <taxon>Ascomycota</taxon>
        <taxon>Pezizomycotina</taxon>
        <taxon>Sordariomycetes</taxon>
        <taxon>Xylariomycetidae</taxon>
        <taxon>Xylariales</taxon>
        <taxon>Xylariaceae</taxon>
        <taxon>Xylaria</taxon>
    </lineage>
</organism>
<dbReference type="EMBL" id="WUBL01000115">
    <property type="protein sequence ID" value="KAF2965456.1"/>
    <property type="molecule type" value="Genomic_DNA"/>
</dbReference>
<feature type="compositionally biased region" description="Low complexity" evidence="1">
    <location>
        <begin position="303"/>
        <end position="320"/>
    </location>
</feature>
<feature type="region of interest" description="Disordered" evidence="1">
    <location>
        <begin position="132"/>
        <end position="161"/>
    </location>
</feature>